<dbReference type="InterPro" id="IPR050834">
    <property type="entry name" value="Glycosyltransf_2"/>
</dbReference>
<dbReference type="AlphaFoldDB" id="A0A8G2FEB9"/>
<dbReference type="InterPro" id="IPR029044">
    <property type="entry name" value="Nucleotide-diphossugar_trans"/>
</dbReference>
<reference evidence="2 3" key="1">
    <citation type="submission" date="2017-01" db="EMBL/GenBank/DDBJ databases">
        <authorList>
            <person name="Varghese N."/>
            <person name="Submissions S."/>
        </authorList>
    </citation>
    <scope>NUCLEOTIDE SEQUENCE [LARGE SCALE GENOMIC DNA]</scope>
    <source>
        <strain evidence="2 3">ATCC 35905</strain>
    </source>
</reference>
<accession>A0A8G2FEB9</accession>
<organism evidence="2 3">
    <name type="scientific">Acidiphilium rubrum</name>
    <dbReference type="NCBI Taxonomy" id="526"/>
    <lineage>
        <taxon>Bacteria</taxon>
        <taxon>Pseudomonadati</taxon>
        <taxon>Pseudomonadota</taxon>
        <taxon>Alphaproteobacteria</taxon>
        <taxon>Acetobacterales</taxon>
        <taxon>Acidocellaceae</taxon>
        <taxon>Acidiphilium</taxon>
    </lineage>
</organism>
<dbReference type="Gene3D" id="3.90.550.10">
    <property type="entry name" value="Spore Coat Polysaccharide Biosynthesis Protein SpsA, Chain A"/>
    <property type="match status" value="1"/>
</dbReference>
<evidence type="ECO:0000259" key="1">
    <source>
        <dbReference type="Pfam" id="PF00535"/>
    </source>
</evidence>
<dbReference type="OrthoDB" id="7296636at2"/>
<evidence type="ECO:0000313" key="3">
    <source>
        <dbReference type="Proteomes" id="UP000186308"/>
    </source>
</evidence>
<comment type="caution">
    <text evidence="2">The sequence shown here is derived from an EMBL/GenBank/DDBJ whole genome shotgun (WGS) entry which is preliminary data.</text>
</comment>
<sequence length="326" mass="35446">MQYAPMVSISVVIPSYNRVELVPETLDRIFAQTIHAAEIFVVDDGSTDSTETVLAGYAGRIRVIRIPNAGDLVARNTGLRAATGDLVAFCDSDDLWQPDHLAAMAQFWSSGQGPVAAYADFQEVRDGQWSGTSKFASAPAGYWAGMTPIDSTHVLFDRPIVSDLLQFQPFFPSCMVVDRERFLALGGWDEGVSRMVGCDFATTLRIAEHPPIGVLRQPTVGIRKHAGNFSGDVQRMNLGDADVLDYVLASRPSLASSAAEIRRSIVQRRLAAFDTAFARGDFNAVHAILKILPATALTPRNRVKTLVSNLPAPIRSLAWSVLTRGT</sequence>
<name>A0A8G2FEB9_ACIRU</name>
<evidence type="ECO:0000313" key="2">
    <source>
        <dbReference type="EMBL" id="SIR22200.1"/>
    </source>
</evidence>
<dbReference type="PANTHER" id="PTHR43685">
    <property type="entry name" value="GLYCOSYLTRANSFERASE"/>
    <property type="match status" value="1"/>
</dbReference>
<dbReference type="InterPro" id="IPR001173">
    <property type="entry name" value="Glyco_trans_2-like"/>
</dbReference>
<dbReference type="Proteomes" id="UP000186308">
    <property type="component" value="Unassembled WGS sequence"/>
</dbReference>
<proteinExistence type="predicted"/>
<keyword evidence="3" id="KW-1185">Reference proteome</keyword>
<dbReference type="PANTHER" id="PTHR43685:SF2">
    <property type="entry name" value="GLYCOSYLTRANSFERASE 2-LIKE DOMAIN-CONTAINING PROTEIN"/>
    <property type="match status" value="1"/>
</dbReference>
<dbReference type="SUPFAM" id="SSF53448">
    <property type="entry name" value="Nucleotide-diphospho-sugar transferases"/>
    <property type="match status" value="1"/>
</dbReference>
<dbReference type="CDD" id="cd00761">
    <property type="entry name" value="Glyco_tranf_GTA_type"/>
    <property type="match status" value="1"/>
</dbReference>
<protein>
    <submittedName>
        <fullName evidence="2">Glycosyl transferase family 2</fullName>
    </submittedName>
</protein>
<feature type="domain" description="Glycosyltransferase 2-like" evidence="1">
    <location>
        <begin position="10"/>
        <end position="111"/>
    </location>
</feature>
<dbReference type="Pfam" id="PF00535">
    <property type="entry name" value="Glycos_transf_2"/>
    <property type="match status" value="1"/>
</dbReference>
<dbReference type="GO" id="GO:0016740">
    <property type="term" value="F:transferase activity"/>
    <property type="evidence" value="ECO:0007669"/>
    <property type="project" value="UniProtKB-KW"/>
</dbReference>
<gene>
    <name evidence="2" type="ORF">SAMN05421828_12014</name>
</gene>
<keyword evidence="2" id="KW-0808">Transferase</keyword>
<dbReference type="EMBL" id="FTNE01000020">
    <property type="protein sequence ID" value="SIR22200.1"/>
    <property type="molecule type" value="Genomic_DNA"/>
</dbReference>